<dbReference type="PROSITE" id="PS50293">
    <property type="entry name" value="TPR_REGION"/>
    <property type="match status" value="1"/>
</dbReference>
<evidence type="ECO:0000256" key="9">
    <source>
        <dbReference type="SAM" id="Phobius"/>
    </source>
</evidence>
<keyword evidence="5 9" id="KW-1133">Transmembrane helix</keyword>
<dbReference type="GO" id="GO:0016020">
    <property type="term" value="C:membrane"/>
    <property type="evidence" value="ECO:0007669"/>
    <property type="project" value="UniProtKB-SubCell"/>
</dbReference>
<dbReference type="SUPFAM" id="SSF48452">
    <property type="entry name" value="TPR-like"/>
    <property type="match status" value="1"/>
</dbReference>
<evidence type="ECO:0000313" key="10">
    <source>
        <dbReference type="EMBL" id="PKQ69809.1"/>
    </source>
</evidence>
<keyword evidence="11" id="KW-1185">Reference proteome</keyword>
<dbReference type="SMART" id="SM00028">
    <property type="entry name" value="TPR"/>
    <property type="match status" value="2"/>
</dbReference>
<keyword evidence="2 9" id="KW-0812">Transmembrane</keyword>
<dbReference type="GO" id="GO:0030943">
    <property type="term" value="F:mitochondrion targeting sequence binding"/>
    <property type="evidence" value="ECO:0007669"/>
    <property type="project" value="TreeGrafter"/>
</dbReference>
<dbReference type="Proteomes" id="UP000233387">
    <property type="component" value="Unassembled WGS sequence"/>
</dbReference>
<sequence length="274" mass="31241">MLKWQGFLIAGAGVLVATFFFLPKVVVKNPSGELTERSLLEKDKAMPEKEHATTLSESDRKNLAYFKNQWLKADNLQAKFQWSDSLAKIYKKSNQWDSVAFYSEKVAEQFNEKTAWLKSAESYFEAFSFALDTAKTRKLAEKSLKSYEKVLGFEPENLLAQTKMGVLYKTLNPQAPMKGIQMVSAVVKKDPNNELALFYLGTFYAERGALQEAIERFEKVVALNPKNPDAWIYLAQCYEDTQKPTKAKEALQKVLNLDVPAEIKQEIQKKIQSL</sequence>
<dbReference type="RefSeq" id="WP_101358409.1">
    <property type="nucleotide sequence ID" value="NZ_NKXO01000015.1"/>
</dbReference>
<evidence type="ECO:0000256" key="5">
    <source>
        <dbReference type="ARBA" id="ARBA00022989"/>
    </source>
</evidence>
<gene>
    <name evidence="10" type="ORF">Rain11_1144</name>
</gene>
<dbReference type="InterPro" id="IPR011990">
    <property type="entry name" value="TPR-like_helical_dom_sf"/>
</dbReference>
<evidence type="ECO:0000256" key="4">
    <source>
        <dbReference type="ARBA" id="ARBA00022803"/>
    </source>
</evidence>
<organism evidence="10 11">
    <name type="scientific">Raineya orbicola</name>
    <dbReference type="NCBI Taxonomy" id="2016530"/>
    <lineage>
        <taxon>Bacteria</taxon>
        <taxon>Pseudomonadati</taxon>
        <taxon>Bacteroidota</taxon>
        <taxon>Cytophagia</taxon>
        <taxon>Cytophagales</taxon>
        <taxon>Raineyaceae</taxon>
        <taxon>Raineya</taxon>
    </lineage>
</organism>
<comment type="caution">
    <text evidence="10">The sequence shown here is derived from an EMBL/GenBank/DDBJ whole genome shotgun (WGS) entry which is preliminary data.</text>
</comment>
<comment type="subcellular location">
    <subcellularLocation>
        <location evidence="1">Membrane</location>
        <topology evidence="1">Single-pass membrane protein</topology>
    </subcellularLocation>
</comment>
<name>A0A2N3IHK2_9BACT</name>
<dbReference type="OrthoDB" id="1490552at2"/>
<evidence type="ECO:0000256" key="6">
    <source>
        <dbReference type="ARBA" id="ARBA00023136"/>
    </source>
</evidence>
<keyword evidence="4 8" id="KW-0802">TPR repeat</keyword>
<accession>A0A2N3IHK2</accession>
<dbReference type="PANTHER" id="PTHR46208:SF1">
    <property type="entry name" value="MITOCHONDRIAL IMPORT RECEPTOR SUBUNIT TOM70"/>
    <property type="match status" value="1"/>
</dbReference>
<feature type="transmembrane region" description="Helical" evidence="9">
    <location>
        <begin position="6"/>
        <end position="27"/>
    </location>
</feature>
<comment type="similarity">
    <text evidence="7">Belongs to the Tom70 family.</text>
</comment>
<evidence type="ECO:0000256" key="2">
    <source>
        <dbReference type="ARBA" id="ARBA00022692"/>
    </source>
</evidence>
<dbReference type="PANTHER" id="PTHR46208">
    <property type="entry name" value="MITOCHONDRIAL IMPORT RECEPTOR SUBUNIT TOM70"/>
    <property type="match status" value="1"/>
</dbReference>
<dbReference type="GO" id="GO:0008320">
    <property type="term" value="F:protein transmembrane transporter activity"/>
    <property type="evidence" value="ECO:0007669"/>
    <property type="project" value="TreeGrafter"/>
</dbReference>
<evidence type="ECO:0000313" key="11">
    <source>
        <dbReference type="Proteomes" id="UP000233387"/>
    </source>
</evidence>
<evidence type="ECO:0000256" key="8">
    <source>
        <dbReference type="PROSITE-ProRule" id="PRU00339"/>
    </source>
</evidence>
<evidence type="ECO:0000256" key="7">
    <source>
        <dbReference type="ARBA" id="ARBA00038030"/>
    </source>
</evidence>
<keyword evidence="6 9" id="KW-0472">Membrane</keyword>
<protein>
    <submittedName>
        <fullName evidence="10">TPR repeat</fullName>
    </submittedName>
</protein>
<dbReference type="Gene3D" id="1.25.40.10">
    <property type="entry name" value="Tetratricopeptide repeat domain"/>
    <property type="match status" value="1"/>
</dbReference>
<feature type="repeat" description="TPR" evidence="8">
    <location>
        <begin position="194"/>
        <end position="227"/>
    </location>
</feature>
<dbReference type="EMBL" id="NKXO01000015">
    <property type="protein sequence ID" value="PKQ69809.1"/>
    <property type="molecule type" value="Genomic_DNA"/>
</dbReference>
<keyword evidence="3" id="KW-0677">Repeat</keyword>
<proteinExistence type="inferred from homology"/>
<reference evidence="10 11" key="1">
    <citation type="submission" date="2017-06" db="EMBL/GenBank/DDBJ databases">
        <title>Raineya orbicola gen. nov., sp. nov. a slightly thermophilic bacterium of the phylum Bacteroidetes and the description of Raineyaceae fam. nov.</title>
        <authorList>
            <person name="Albuquerque L."/>
            <person name="Polonia A.R.M."/>
            <person name="Barroso C."/>
            <person name="Froufe H.J.C."/>
            <person name="Lage O."/>
            <person name="Lobo-Da-Cunha A."/>
            <person name="Egas C."/>
            <person name="Da Costa M.S."/>
        </authorList>
    </citation>
    <scope>NUCLEOTIDE SEQUENCE [LARGE SCALE GENOMIC DNA]</scope>
    <source>
        <strain evidence="10 11">SPSPC-11</strain>
    </source>
</reference>
<evidence type="ECO:0000256" key="1">
    <source>
        <dbReference type="ARBA" id="ARBA00004167"/>
    </source>
</evidence>
<dbReference type="InterPro" id="IPR019734">
    <property type="entry name" value="TPR_rpt"/>
</dbReference>
<evidence type="ECO:0000256" key="3">
    <source>
        <dbReference type="ARBA" id="ARBA00022737"/>
    </source>
</evidence>
<dbReference type="Pfam" id="PF14559">
    <property type="entry name" value="TPR_19"/>
    <property type="match status" value="1"/>
</dbReference>
<dbReference type="AlphaFoldDB" id="A0A2N3IHK2"/>
<dbReference type="PROSITE" id="PS50005">
    <property type="entry name" value="TPR"/>
    <property type="match status" value="1"/>
</dbReference>
<dbReference type="GO" id="GO:0030150">
    <property type="term" value="P:protein import into mitochondrial matrix"/>
    <property type="evidence" value="ECO:0007669"/>
    <property type="project" value="TreeGrafter"/>
</dbReference>